<dbReference type="GO" id="GO:0030246">
    <property type="term" value="F:carbohydrate binding"/>
    <property type="evidence" value="ECO:0007669"/>
    <property type="project" value="InterPro"/>
</dbReference>
<keyword evidence="5 7" id="KW-0732">Signal</keyword>
<comment type="caution">
    <text evidence="9">The sequence shown here is derived from an EMBL/GenBank/DDBJ whole genome shotgun (WGS) entry which is preliminary data.</text>
</comment>
<evidence type="ECO:0000313" key="10">
    <source>
        <dbReference type="Proteomes" id="UP000005933"/>
    </source>
</evidence>
<dbReference type="HAMAP" id="MF_01068">
    <property type="entry name" value="MdoD_OpgD"/>
    <property type="match status" value="1"/>
</dbReference>
<dbReference type="InterPro" id="IPR014718">
    <property type="entry name" value="GH-type_carb-bd"/>
</dbReference>
<name>A0AB33VG88_RALSU</name>
<dbReference type="PIRSF" id="PIRSF006281">
    <property type="entry name" value="MdoG"/>
    <property type="match status" value="1"/>
</dbReference>
<dbReference type="PANTHER" id="PTHR30504">
    <property type="entry name" value="GLUCANS BIOSYNTHESIS PROTEIN"/>
    <property type="match status" value="1"/>
</dbReference>
<dbReference type="Gene3D" id="2.70.98.10">
    <property type="match status" value="1"/>
</dbReference>
<dbReference type="GO" id="GO:0030288">
    <property type="term" value="C:outer membrane-bounded periplasmic space"/>
    <property type="evidence" value="ECO:0007669"/>
    <property type="project" value="TreeGrafter"/>
</dbReference>
<protein>
    <recommendedName>
        <fullName evidence="7">Glucans biosynthesis protein D</fullName>
    </recommendedName>
</protein>
<dbReference type="FunFam" id="2.70.98.10:FF:000001">
    <property type="entry name" value="Glucans biosynthesis protein G"/>
    <property type="match status" value="1"/>
</dbReference>
<dbReference type="InterPro" id="IPR011013">
    <property type="entry name" value="Gal_mutarotase_sf_dom"/>
</dbReference>
<dbReference type="SUPFAM" id="SSF74650">
    <property type="entry name" value="Galactose mutarotase-like"/>
    <property type="match status" value="1"/>
</dbReference>
<dbReference type="InterPro" id="IPR006311">
    <property type="entry name" value="TAT_signal"/>
</dbReference>
<evidence type="ECO:0000256" key="3">
    <source>
        <dbReference type="ARBA" id="ARBA00005001"/>
    </source>
</evidence>
<evidence type="ECO:0000256" key="6">
    <source>
        <dbReference type="ARBA" id="ARBA00022764"/>
    </source>
</evidence>
<sequence>MKANIRILAGCGFVRTCVVAVTAFRLAPMHRRDLLKQLAAGFLALASGLTPTATPAAPLASASTEPFDEARLRQHARALAAQPYHPRNAVLPPPLARLGWDAYQAIGYRADHALWAGQRLPFEARFFHLGLFFKSPVRMHEVVDGQSRVIAYDPAMFDYGKSGLDHASLPADLGFAGFRLTTRADPTRDVAAFLGASYFRAVGGQWQYGMSARGLAIDTGLRHAEEFPDFTEFWLVRPAPQADTLRVYALLDSPSVAGVYRFDIRPGDTLAMDVQATLFVRKRIERLGIAPLTSMFLYGENDRTDRAGDRRSAARRWRASDWRPEIHDSDGLAIWRGSGEWIWRPLANPPALRSQRFADDGPRGFGLLQRDRNPDHYQDDGVFYEKRPSVWVEPLHGWGEGAVELVELSAADETFDNIVAFWRPAVAPQAGQELAFGYRLSWGAQPPAAPPLARVVATRTGIGGIVGQPRRYFSWRFVVDFAGGELGRLGGAAIEPVIRVSRGRVEIVSARPLASIDGVRAMFDLVPDADNAPIELRLTLQSGDRPLSETWAYQWTPPTDRAV</sequence>
<comment type="pathway">
    <text evidence="3 7">Glycan metabolism; osmoregulated periplasmic glucan (OPG) biosynthesis.</text>
</comment>
<dbReference type="EMBL" id="AAKL01000019">
    <property type="protein sequence ID" value="EAP73122.1"/>
    <property type="molecule type" value="Genomic_DNA"/>
</dbReference>
<dbReference type="Proteomes" id="UP000005933">
    <property type="component" value="Unassembled WGS sequence"/>
</dbReference>
<dbReference type="Pfam" id="PF04349">
    <property type="entry name" value="MdoG"/>
    <property type="match status" value="1"/>
</dbReference>
<comment type="PTM">
    <text evidence="7">Predicted to be exported by the Tat system. The position of the signal peptide cleavage has not been experimentally proven.</text>
</comment>
<dbReference type="AlphaFoldDB" id="A0AB33VG88"/>
<dbReference type="SUPFAM" id="SSF81296">
    <property type="entry name" value="E set domains"/>
    <property type="match status" value="1"/>
</dbReference>
<organism evidence="9 10">
    <name type="scientific">Ralstonia solanacearum (strain UW551)</name>
    <dbReference type="NCBI Taxonomy" id="342110"/>
    <lineage>
        <taxon>Bacteria</taxon>
        <taxon>Pseudomonadati</taxon>
        <taxon>Pseudomonadota</taxon>
        <taxon>Betaproteobacteria</taxon>
        <taxon>Burkholderiales</taxon>
        <taxon>Burkholderiaceae</taxon>
        <taxon>Ralstonia</taxon>
        <taxon>Ralstonia solanacearum species complex</taxon>
    </lineage>
</organism>
<reference evidence="9 10" key="1">
    <citation type="journal article" date="2006" name="Mol. Plant Microbe Interact.">
        <title>Identification of open reading frames unique to a select agent: Ralstonia solanacearum race 3 biovar 2.</title>
        <authorList>
            <person name="Gabriel D.W."/>
            <person name="Allen C."/>
            <person name="Schell M."/>
            <person name="Denny T.P."/>
            <person name="Greenberg J.T."/>
            <person name="Duan Y.P."/>
            <person name="Flores-Cruz Z."/>
            <person name="Huang Q."/>
            <person name="Clifford J.M."/>
            <person name="Presting G."/>
            <person name="Gonzalez E.T."/>
            <person name="Reddy J."/>
            <person name="Elphinstone J."/>
            <person name="Swanson J."/>
            <person name="Yao J."/>
            <person name="Mulholland V."/>
            <person name="Liu L."/>
            <person name="Farmerie W."/>
            <person name="Patnaikuni M."/>
            <person name="Balogh B."/>
            <person name="Norman D."/>
            <person name="Alvarez A."/>
            <person name="Castillo J.A."/>
            <person name="Jones J."/>
            <person name="Saddler G."/>
            <person name="Walunas T."/>
            <person name="Zhukov A."/>
            <person name="Mikhailova N."/>
        </authorList>
    </citation>
    <scope>NUCLEOTIDE SEQUENCE [LARGE SCALE GENOMIC DNA]</scope>
    <source>
        <strain evidence="9 10">UW551</strain>
    </source>
</reference>
<evidence type="ECO:0000256" key="4">
    <source>
        <dbReference type="ARBA" id="ARBA00009284"/>
    </source>
</evidence>
<evidence type="ECO:0000256" key="7">
    <source>
        <dbReference type="HAMAP-Rule" id="MF_01068"/>
    </source>
</evidence>
<comment type="subcellular location">
    <subcellularLocation>
        <location evidence="2 7">Periplasm</location>
    </subcellularLocation>
</comment>
<evidence type="ECO:0000256" key="1">
    <source>
        <dbReference type="ARBA" id="ARBA00003985"/>
    </source>
</evidence>
<dbReference type="PANTHER" id="PTHR30504:SF3">
    <property type="entry name" value="GLUCANS BIOSYNTHESIS PROTEIN D"/>
    <property type="match status" value="1"/>
</dbReference>
<dbReference type="PROSITE" id="PS51318">
    <property type="entry name" value="TAT"/>
    <property type="match status" value="1"/>
</dbReference>
<comment type="similarity">
    <text evidence="4 7">Belongs to the OpgD/OpgG family.</text>
</comment>
<comment type="function">
    <text evidence="1 7">Probably involved in the control of the structural glucose backbone of osmoregulated periplasmic glucans (OPGs).</text>
</comment>
<dbReference type="InterPro" id="IPR014756">
    <property type="entry name" value="Ig_E-set"/>
</dbReference>
<accession>A0AB33VG88</accession>
<dbReference type="GO" id="GO:0003824">
    <property type="term" value="F:catalytic activity"/>
    <property type="evidence" value="ECO:0007669"/>
    <property type="project" value="InterPro"/>
</dbReference>
<dbReference type="GO" id="GO:0051274">
    <property type="term" value="P:beta-glucan biosynthetic process"/>
    <property type="evidence" value="ECO:0007669"/>
    <property type="project" value="TreeGrafter"/>
</dbReference>
<evidence type="ECO:0000256" key="5">
    <source>
        <dbReference type="ARBA" id="ARBA00022729"/>
    </source>
</evidence>
<dbReference type="InterPro" id="IPR014438">
    <property type="entry name" value="Glucan_biosyn_MdoG/MdoD"/>
</dbReference>
<proteinExistence type="inferred from homology"/>
<gene>
    <name evidence="7" type="primary">opgD</name>
    <name evidence="9" type="ORF">RRSL_02919</name>
</gene>
<feature type="domain" description="Glucan biosynthesis periplasmic MdoG C-terminal" evidence="8">
    <location>
        <begin position="67"/>
        <end position="555"/>
    </location>
</feature>
<dbReference type="InterPro" id="IPR007444">
    <property type="entry name" value="Glucan_biosyn_MdoG_C"/>
</dbReference>
<evidence type="ECO:0000256" key="2">
    <source>
        <dbReference type="ARBA" id="ARBA00004418"/>
    </source>
</evidence>
<dbReference type="Gene3D" id="2.60.40.10">
    <property type="entry name" value="Immunoglobulins"/>
    <property type="match status" value="1"/>
</dbReference>
<evidence type="ECO:0000313" key="9">
    <source>
        <dbReference type="EMBL" id="EAP73122.1"/>
    </source>
</evidence>
<dbReference type="InterPro" id="IPR013783">
    <property type="entry name" value="Ig-like_fold"/>
</dbReference>
<dbReference type="InterPro" id="IPR023724">
    <property type="entry name" value="Glucan_biosyn_MdoD"/>
</dbReference>
<keyword evidence="6 7" id="KW-0574">Periplasm</keyword>
<evidence type="ECO:0000259" key="8">
    <source>
        <dbReference type="Pfam" id="PF04349"/>
    </source>
</evidence>